<sequence length="197" mass="22588">MKLNIPTWLTLFRVILIPFFVLAFYLPVSWGPFACALIFVIAAVTDWFDGFLARLWKQTTKFGAFLDPVADKVMVATALVLVTESYDVWYVTLPAATMIAREIIISSLREWMAEIGKRSSVAVSWIGKFKTTAQMMSLVGLLWRPTPLIENLSIALMYIAAILTFWSMFQYLKAAWADLSEAWSKWLKKQRTIQLFQ</sequence>
<comment type="subcellular location">
    <subcellularLocation>
        <location evidence="1">Membrane</location>
        <topology evidence="1">Multi-pass membrane protein</topology>
    </subcellularLocation>
</comment>
<evidence type="ECO:0000256" key="14">
    <source>
        <dbReference type="ARBA" id="ARBA00048586"/>
    </source>
</evidence>
<keyword evidence="6" id="KW-0444">Lipid biosynthesis</keyword>
<keyword evidence="19" id="KW-1185">Reference proteome</keyword>
<comment type="catalytic activity">
    <reaction evidence="14">
        <text>a CDP-1,2-diacyl-sn-glycerol + sn-glycerol 3-phosphate = a 1,2-diacyl-sn-glycero-3-phospho-(1'-sn-glycero-3'-phosphate) + CMP + H(+)</text>
        <dbReference type="Rhea" id="RHEA:12593"/>
        <dbReference type="ChEBI" id="CHEBI:15378"/>
        <dbReference type="ChEBI" id="CHEBI:57597"/>
        <dbReference type="ChEBI" id="CHEBI:58332"/>
        <dbReference type="ChEBI" id="CHEBI:60110"/>
        <dbReference type="ChEBI" id="CHEBI:60377"/>
        <dbReference type="EC" id="2.7.8.5"/>
    </reaction>
</comment>
<evidence type="ECO:0000256" key="7">
    <source>
        <dbReference type="ARBA" id="ARBA00022679"/>
    </source>
</evidence>
<evidence type="ECO:0000256" key="1">
    <source>
        <dbReference type="ARBA" id="ARBA00004141"/>
    </source>
</evidence>
<proteinExistence type="inferred from homology"/>
<feature type="transmembrane region" description="Helical" evidence="17">
    <location>
        <begin position="155"/>
        <end position="172"/>
    </location>
</feature>
<dbReference type="PANTHER" id="PTHR14269">
    <property type="entry name" value="CDP-DIACYLGLYCEROL--GLYCEROL-3-PHOSPHATE 3-PHOSPHATIDYLTRANSFERASE-RELATED"/>
    <property type="match status" value="1"/>
</dbReference>
<dbReference type="Proteomes" id="UP001176478">
    <property type="component" value="Unassembled WGS sequence"/>
</dbReference>
<dbReference type="GO" id="GO:0008444">
    <property type="term" value="F:CDP-diacylglycerol-glycerol-3-phosphate 3-phosphatidyltransferase activity"/>
    <property type="evidence" value="ECO:0007669"/>
    <property type="project" value="UniProtKB-EC"/>
</dbReference>
<evidence type="ECO:0000256" key="17">
    <source>
        <dbReference type="SAM" id="Phobius"/>
    </source>
</evidence>
<dbReference type="NCBIfam" id="TIGR00560">
    <property type="entry name" value="pgsA"/>
    <property type="match status" value="1"/>
</dbReference>
<dbReference type="InterPro" id="IPR048254">
    <property type="entry name" value="CDP_ALCOHOL_P_TRANSF_CS"/>
</dbReference>
<gene>
    <name evidence="18" type="primary">pgsA</name>
    <name evidence="18" type="ORF">Q5E86_00605</name>
</gene>
<dbReference type="Gene3D" id="1.20.120.1760">
    <property type="match status" value="1"/>
</dbReference>
<dbReference type="PIRSF" id="PIRSF000847">
    <property type="entry name" value="Phos_ph_gly_syn"/>
    <property type="match status" value="1"/>
</dbReference>
<evidence type="ECO:0000313" key="19">
    <source>
        <dbReference type="Proteomes" id="UP001176478"/>
    </source>
</evidence>
<evidence type="ECO:0000256" key="9">
    <source>
        <dbReference type="ARBA" id="ARBA00022989"/>
    </source>
</evidence>
<dbReference type="InterPro" id="IPR050324">
    <property type="entry name" value="CDP-alcohol_PTase-I"/>
</dbReference>
<evidence type="ECO:0000256" key="15">
    <source>
        <dbReference type="NCBIfam" id="TIGR00560"/>
    </source>
</evidence>
<comment type="pathway">
    <text evidence="2">Phospholipid metabolism; phosphatidylglycerol biosynthesis; phosphatidylglycerol from CDP-diacylglycerol: step 1/2.</text>
</comment>
<reference evidence="18" key="1">
    <citation type="submission" date="2023-07" db="EMBL/GenBank/DDBJ databases">
        <authorList>
            <person name="Yang W."/>
            <person name="Chen J."/>
            <person name="Ji P."/>
            <person name="Hu F."/>
        </authorList>
    </citation>
    <scope>NUCLEOTIDE SEQUENCE</scope>
    <source>
        <strain evidence="18">CRE-138-0111</strain>
    </source>
</reference>
<dbReference type="Pfam" id="PF01066">
    <property type="entry name" value="CDP-OH_P_transf"/>
    <property type="match status" value="1"/>
</dbReference>
<dbReference type="PROSITE" id="PS00379">
    <property type="entry name" value="CDP_ALCOHOL_P_TRANSF"/>
    <property type="match status" value="1"/>
</dbReference>
<comment type="caution">
    <text evidence="18">The sequence shown here is derived from an EMBL/GenBank/DDBJ whole genome shotgun (WGS) entry which is preliminary data.</text>
</comment>
<evidence type="ECO:0000256" key="16">
    <source>
        <dbReference type="RuleBase" id="RU003750"/>
    </source>
</evidence>
<evidence type="ECO:0000256" key="12">
    <source>
        <dbReference type="ARBA" id="ARBA00023209"/>
    </source>
</evidence>
<dbReference type="NCBIfam" id="NF008090">
    <property type="entry name" value="PRK10832.1"/>
    <property type="match status" value="1"/>
</dbReference>
<keyword evidence="7 16" id="KW-0808">Transferase</keyword>
<keyword evidence="13" id="KW-1208">Phospholipid metabolism</keyword>
<name>A0ABT9AM08_9GAMM</name>
<evidence type="ECO:0000256" key="8">
    <source>
        <dbReference type="ARBA" id="ARBA00022692"/>
    </source>
</evidence>
<dbReference type="InterPro" id="IPR004570">
    <property type="entry name" value="Phosphatidylglycerol_P_synth"/>
</dbReference>
<feature type="transmembrane region" description="Helical" evidence="17">
    <location>
        <begin position="31"/>
        <end position="52"/>
    </location>
</feature>
<evidence type="ECO:0000256" key="5">
    <source>
        <dbReference type="ARBA" id="ARBA00014944"/>
    </source>
</evidence>
<comment type="similarity">
    <text evidence="3 16">Belongs to the CDP-alcohol phosphatidyltransferase class-I family.</text>
</comment>
<evidence type="ECO:0000256" key="11">
    <source>
        <dbReference type="ARBA" id="ARBA00023136"/>
    </source>
</evidence>
<evidence type="ECO:0000256" key="3">
    <source>
        <dbReference type="ARBA" id="ARBA00010441"/>
    </source>
</evidence>
<evidence type="ECO:0000256" key="13">
    <source>
        <dbReference type="ARBA" id="ARBA00023264"/>
    </source>
</evidence>
<keyword evidence="11 17" id="KW-0472">Membrane</keyword>
<dbReference type="EC" id="2.7.8.5" evidence="4 15"/>
<keyword evidence="8 17" id="KW-0812">Transmembrane</keyword>
<evidence type="ECO:0000256" key="6">
    <source>
        <dbReference type="ARBA" id="ARBA00022516"/>
    </source>
</evidence>
<evidence type="ECO:0000256" key="10">
    <source>
        <dbReference type="ARBA" id="ARBA00023098"/>
    </source>
</evidence>
<dbReference type="EMBL" id="JAUQTG010000001">
    <property type="protein sequence ID" value="MDO7854902.1"/>
    <property type="molecule type" value="Genomic_DNA"/>
</dbReference>
<dbReference type="InterPro" id="IPR000462">
    <property type="entry name" value="CDP-OH_P_trans"/>
</dbReference>
<evidence type="ECO:0000256" key="2">
    <source>
        <dbReference type="ARBA" id="ARBA00005042"/>
    </source>
</evidence>
<reference evidence="18" key="2">
    <citation type="journal article" date="2024" name="Int. J. Antimicrob. Agents">
        <title>Identification of a novel Providencia species showing multi-drug-resistant in three patients with hospital-acquired infection.</title>
        <authorList>
            <person name="Yang W."/>
            <person name="Chen J."/>
            <person name="Yang F."/>
            <person name="Ji P."/>
            <person name="Shen S."/>
            <person name="Yin D."/>
            <person name="Hu F."/>
        </authorList>
    </citation>
    <scope>NUCLEOTIDE SEQUENCE</scope>
    <source>
        <strain evidence="18">CRE-138-0111</strain>
    </source>
</reference>
<keyword evidence="9 17" id="KW-1133">Transmembrane helix</keyword>
<protein>
    <recommendedName>
        <fullName evidence="5 15">CDP-diacylglycerol--glycerol-3-phosphate 3-phosphatidyltransferase</fullName>
        <ecNumber evidence="4 15">2.7.8.5</ecNumber>
    </recommendedName>
</protein>
<dbReference type="PANTHER" id="PTHR14269:SF62">
    <property type="entry name" value="CDP-DIACYLGLYCEROL--GLYCEROL-3-PHOSPHATE 3-PHOSPHATIDYLTRANSFERASE 1, CHLOROPLASTIC"/>
    <property type="match status" value="1"/>
</dbReference>
<dbReference type="InterPro" id="IPR043130">
    <property type="entry name" value="CDP-OH_PTrfase_TM_dom"/>
</dbReference>
<accession>A0ABT9AM08</accession>
<evidence type="ECO:0000313" key="18">
    <source>
        <dbReference type="EMBL" id="MDO7854902.1"/>
    </source>
</evidence>
<keyword evidence="10" id="KW-0443">Lipid metabolism</keyword>
<organism evidence="18 19">
    <name type="scientific">Providencia huashanensis</name>
    <dbReference type="NCBI Taxonomy" id="3037798"/>
    <lineage>
        <taxon>Bacteria</taxon>
        <taxon>Pseudomonadati</taxon>
        <taxon>Pseudomonadota</taxon>
        <taxon>Gammaproteobacteria</taxon>
        <taxon>Enterobacterales</taxon>
        <taxon>Morganellaceae</taxon>
        <taxon>Providencia</taxon>
    </lineage>
</organism>
<feature type="transmembrane region" description="Helical" evidence="17">
    <location>
        <begin position="7"/>
        <end position="25"/>
    </location>
</feature>
<evidence type="ECO:0000256" key="4">
    <source>
        <dbReference type="ARBA" id="ARBA00013170"/>
    </source>
</evidence>
<keyword evidence="12" id="KW-0594">Phospholipid biosynthesis</keyword>